<dbReference type="EMBL" id="CP093379">
    <property type="protein sequence ID" value="UNM95407.1"/>
    <property type="molecule type" value="Genomic_DNA"/>
</dbReference>
<keyword evidence="1" id="KW-0732">Signal</keyword>
<dbReference type="RefSeq" id="WP_242147624.1">
    <property type="nucleotide sequence ID" value="NZ_CP093379.1"/>
</dbReference>
<feature type="signal peptide" evidence="1">
    <location>
        <begin position="1"/>
        <end position="22"/>
    </location>
</feature>
<gene>
    <name evidence="2" type="ORF">MMG00_09225</name>
</gene>
<reference evidence="2 3" key="1">
    <citation type="submission" date="2022-03" db="EMBL/GenBank/DDBJ databases">
        <title>Ignatzschineria rhizosphaerae HR5S32.</title>
        <authorList>
            <person name="Sun J.Q."/>
            <person name="Feng J.Y."/>
        </authorList>
    </citation>
    <scope>NUCLEOTIDE SEQUENCE [LARGE SCALE GENOMIC DNA]</scope>
    <source>
        <strain evidence="2 3">HR5S32</strain>
    </source>
</reference>
<name>A0ABY3X311_9GAMM</name>
<feature type="chain" id="PRO_5045346016" evidence="1">
    <location>
        <begin position="23"/>
        <end position="107"/>
    </location>
</feature>
<evidence type="ECO:0000313" key="2">
    <source>
        <dbReference type="EMBL" id="UNM95407.1"/>
    </source>
</evidence>
<dbReference type="Proteomes" id="UP000829542">
    <property type="component" value="Chromosome"/>
</dbReference>
<proteinExistence type="predicted"/>
<accession>A0ABY3X311</accession>
<evidence type="ECO:0000256" key="1">
    <source>
        <dbReference type="SAM" id="SignalP"/>
    </source>
</evidence>
<protein>
    <submittedName>
        <fullName evidence="2">Uncharacterized protein</fullName>
    </submittedName>
</protein>
<organism evidence="2 3">
    <name type="scientific">Ignatzschineria rhizosphaerae</name>
    <dbReference type="NCBI Taxonomy" id="2923279"/>
    <lineage>
        <taxon>Bacteria</taxon>
        <taxon>Pseudomonadati</taxon>
        <taxon>Pseudomonadota</taxon>
        <taxon>Gammaproteobacteria</taxon>
        <taxon>Cardiobacteriales</taxon>
        <taxon>Ignatzschineriaceae</taxon>
        <taxon>Ignatzschineria</taxon>
    </lineage>
</organism>
<keyword evidence="3" id="KW-1185">Reference proteome</keyword>
<evidence type="ECO:0000313" key="3">
    <source>
        <dbReference type="Proteomes" id="UP000829542"/>
    </source>
</evidence>
<sequence length="107" mass="12046">MIKKMAVLFSLLVIISANIAFSQVESATSDKTDKELESECYALVKEKLNFLEQPRFQGTTKSSYREGHTLISLSFVSRSDTGQNTFWSGLCEIENKIITSVEIIDMN</sequence>